<dbReference type="InterPro" id="IPR014729">
    <property type="entry name" value="Rossmann-like_a/b/a_fold"/>
</dbReference>
<dbReference type="STRING" id="469371.Tbis_2639"/>
<dbReference type="PANTHER" id="PTHR43793">
    <property type="entry name" value="FAD SYNTHASE"/>
    <property type="match status" value="1"/>
</dbReference>
<protein>
    <recommendedName>
        <fullName evidence="1">D-glycero-beta-D-manno-heptose 1-phosphate adenylyltransferase</fullName>
        <ecNumber evidence="1">2.7.7.70</ecNumber>
    </recommendedName>
</protein>
<dbReference type="PANTHER" id="PTHR43793:SF2">
    <property type="entry name" value="BIFUNCTIONAL PROTEIN HLDE"/>
    <property type="match status" value="1"/>
</dbReference>
<dbReference type="Gene3D" id="3.40.1190.20">
    <property type="match status" value="1"/>
</dbReference>
<evidence type="ECO:0000256" key="1">
    <source>
        <dbReference type="ARBA" id="ARBA00012519"/>
    </source>
</evidence>
<evidence type="ECO:0000256" key="3">
    <source>
        <dbReference type="ARBA" id="ARBA00022695"/>
    </source>
</evidence>
<gene>
    <name evidence="11" type="ordered locus">Tbis_2639</name>
</gene>
<comment type="catalytic activity">
    <reaction evidence="8">
        <text>D-glycero-beta-D-manno-heptose 1-phosphate + ATP + H(+) = ADP-D-glycero-beta-D-manno-heptose + diphosphate</text>
        <dbReference type="Rhea" id="RHEA:27465"/>
        <dbReference type="ChEBI" id="CHEBI:15378"/>
        <dbReference type="ChEBI" id="CHEBI:30616"/>
        <dbReference type="ChEBI" id="CHEBI:33019"/>
        <dbReference type="ChEBI" id="CHEBI:59967"/>
        <dbReference type="ChEBI" id="CHEBI:61593"/>
        <dbReference type="EC" id="2.7.7.70"/>
    </reaction>
</comment>
<dbReference type="KEGG" id="tbi:Tbis_2639"/>
<dbReference type="NCBIfam" id="TIGR00125">
    <property type="entry name" value="cyt_tran_rel"/>
    <property type="match status" value="1"/>
</dbReference>
<dbReference type="OrthoDB" id="9802794at2"/>
<dbReference type="Pfam" id="PF00294">
    <property type="entry name" value="PfkB"/>
    <property type="match status" value="1"/>
</dbReference>
<keyword evidence="6" id="KW-0511">Multifunctional enzyme</keyword>
<name>D6Y5E5_THEBD</name>
<dbReference type="Proteomes" id="UP000006640">
    <property type="component" value="Chromosome"/>
</dbReference>
<dbReference type="GO" id="GO:0016779">
    <property type="term" value="F:nucleotidyltransferase activity"/>
    <property type="evidence" value="ECO:0007669"/>
    <property type="project" value="UniProtKB-KW"/>
</dbReference>
<dbReference type="InterPro" id="IPR011914">
    <property type="entry name" value="RfaE_dom_II"/>
</dbReference>
<dbReference type="AlphaFoldDB" id="D6Y5E5"/>
<evidence type="ECO:0000259" key="10">
    <source>
        <dbReference type="Pfam" id="PF01467"/>
    </source>
</evidence>
<dbReference type="Pfam" id="PF01467">
    <property type="entry name" value="CTP_transf_like"/>
    <property type="match status" value="1"/>
</dbReference>
<dbReference type="SUPFAM" id="SSF53613">
    <property type="entry name" value="Ribokinase-like"/>
    <property type="match status" value="1"/>
</dbReference>
<evidence type="ECO:0000313" key="12">
    <source>
        <dbReference type="Proteomes" id="UP000006640"/>
    </source>
</evidence>
<evidence type="ECO:0000313" key="11">
    <source>
        <dbReference type="EMBL" id="ADG89340.1"/>
    </source>
</evidence>
<evidence type="ECO:0000256" key="8">
    <source>
        <dbReference type="ARBA" id="ARBA00047428"/>
    </source>
</evidence>
<organism evidence="11 12">
    <name type="scientific">Thermobispora bispora (strain ATCC 19993 / DSM 43833 / CBS 139.67 / JCM 10125 / KCTC 9307 / NBRC 14880 / R51)</name>
    <dbReference type="NCBI Taxonomy" id="469371"/>
    <lineage>
        <taxon>Bacteria</taxon>
        <taxon>Bacillati</taxon>
        <taxon>Actinomycetota</taxon>
        <taxon>Actinomycetes</taxon>
        <taxon>Streptosporangiales</taxon>
        <taxon>Streptosporangiaceae</taxon>
        <taxon>Thermobispora</taxon>
    </lineage>
</organism>
<dbReference type="HOGENOM" id="CLU_021150_1_0_11"/>
<keyword evidence="2" id="KW-0808">Transferase</keyword>
<dbReference type="InterPro" id="IPR011611">
    <property type="entry name" value="PfkB_dom"/>
</dbReference>
<dbReference type="InterPro" id="IPR050385">
    <property type="entry name" value="Archaeal_FAD_synthase"/>
</dbReference>
<keyword evidence="3" id="KW-0548">Nucleotidyltransferase</keyword>
<keyword evidence="4" id="KW-0547">Nucleotide-binding</keyword>
<dbReference type="InterPro" id="IPR029056">
    <property type="entry name" value="Ribokinase-like"/>
</dbReference>
<dbReference type="NCBIfam" id="TIGR02199">
    <property type="entry name" value="rfaE_dom_II"/>
    <property type="match status" value="1"/>
</dbReference>
<keyword evidence="7" id="KW-0119">Carbohydrate metabolism</keyword>
<dbReference type="GO" id="GO:0005975">
    <property type="term" value="P:carbohydrate metabolic process"/>
    <property type="evidence" value="ECO:0007669"/>
    <property type="project" value="InterPro"/>
</dbReference>
<feature type="domain" description="Cytidyltransferase-like" evidence="10">
    <location>
        <begin position="331"/>
        <end position="422"/>
    </location>
</feature>
<evidence type="ECO:0000256" key="2">
    <source>
        <dbReference type="ARBA" id="ARBA00022679"/>
    </source>
</evidence>
<dbReference type="GO" id="GO:0016773">
    <property type="term" value="F:phosphotransferase activity, alcohol group as acceptor"/>
    <property type="evidence" value="ECO:0007669"/>
    <property type="project" value="InterPro"/>
</dbReference>
<dbReference type="eggNOG" id="COG2870">
    <property type="taxonomic scope" value="Bacteria"/>
</dbReference>
<evidence type="ECO:0000256" key="7">
    <source>
        <dbReference type="ARBA" id="ARBA00023277"/>
    </source>
</evidence>
<dbReference type="InterPro" id="IPR004821">
    <property type="entry name" value="Cyt_trans-like"/>
</dbReference>
<sequence>MRGPVVVIGDCLLDVDLEGDASRLSPEAPVPVVEDPSAYHRPGGAGLAAALAARGGTEVVLITALGEDPAGHRLAELLPVDLVRLPLHGTTVRKVRVRARGQTLLRIDAGRGGPRPADGPAAERAAAALRGAGAILVADYGGGVAGACAGLLRGLTAPIVWDPHPRGAPPPGWCALVTPNEAEAAALCATAFPGPPGPPPDRAARHLVRRLGVAAVAVTLGERGAVLARRDGGCAPIPAPVALAGRDACGAGDAFAAVAAAALAGGAGIEDAVTAAVGEATRFVAEGGAAAFRRPAPGDPVTGAGRLVPPGAPAFEVADAVRAAGGRVVATGGCFDLLHAGHVSLLRRARALGDALIVCLNSDASVRRLKGPTRPVVPERDRVEVVSALACVDAVTVFDEDTPERVVERLRPHVWVKGGDYAGRPLPEAEAVRRAGGEVVILPTLPGYSTTRLIAAARSAA</sequence>
<dbReference type="SUPFAM" id="SSF52374">
    <property type="entry name" value="Nucleotidylyl transferase"/>
    <property type="match status" value="1"/>
</dbReference>
<evidence type="ECO:0000256" key="4">
    <source>
        <dbReference type="ARBA" id="ARBA00022741"/>
    </source>
</evidence>
<evidence type="ECO:0000259" key="9">
    <source>
        <dbReference type="Pfam" id="PF00294"/>
    </source>
</evidence>
<dbReference type="GO" id="GO:0005524">
    <property type="term" value="F:ATP binding"/>
    <property type="evidence" value="ECO:0007669"/>
    <property type="project" value="UniProtKB-KW"/>
</dbReference>
<feature type="domain" description="Carbohydrate kinase PfkB" evidence="9">
    <location>
        <begin position="174"/>
        <end position="290"/>
    </location>
</feature>
<dbReference type="EMBL" id="CP001874">
    <property type="protein sequence ID" value="ADG89340.1"/>
    <property type="molecule type" value="Genomic_DNA"/>
</dbReference>
<evidence type="ECO:0000256" key="6">
    <source>
        <dbReference type="ARBA" id="ARBA00023268"/>
    </source>
</evidence>
<evidence type="ECO:0000256" key="5">
    <source>
        <dbReference type="ARBA" id="ARBA00022840"/>
    </source>
</evidence>
<dbReference type="eggNOG" id="COG0615">
    <property type="taxonomic scope" value="Bacteria"/>
</dbReference>
<dbReference type="Gene3D" id="3.40.50.620">
    <property type="entry name" value="HUPs"/>
    <property type="match status" value="1"/>
</dbReference>
<accession>D6Y5E5</accession>
<reference evidence="11 12" key="1">
    <citation type="submission" date="2010-01" db="EMBL/GenBank/DDBJ databases">
        <title>The complete genome of Thermobispora bispora DSM 43833.</title>
        <authorList>
            <consortium name="US DOE Joint Genome Institute (JGI-PGF)"/>
            <person name="Lucas S."/>
            <person name="Copeland A."/>
            <person name="Lapidus A."/>
            <person name="Glavina del Rio T."/>
            <person name="Dalin E."/>
            <person name="Tice H."/>
            <person name="Bruce D."/>
            <person name="Goodwin L."/>
            <person name="Pitluck S."/>
            <person name="Kyrpides N."/>
            <person name="Mavromatis K."/>
            <person name="Ivanova N."/>
            <person name="Mikhailova N."/>
            <person name="Chertkov O."/>
            <person name="Brettin T."/>
            <person name="Detter J.C."/>
            <person name="Han C."/>
            <person name="Larimer F."/>
            <person name="Land M."/>
            <person name="Hauser L."/>
            <person name="Markowitz V."/>
            <person name="Cheng J.-F."/>
            <person name="Hugenholtz P."/>
            <person name="Woyke T."/>
            <person name="Wu D."/>
            <person name="Jando M."/>
            <person name="Schneider S."/>
            <person name="Klenk H.-P."/>
            <person name="Eisen J.A."/>
        </authorList>
    </citation>
    <scope>NUCLEOTIDE SEQUENCE [LARGE SCALE GENOMIC DNA]</scope>
    <source>
        <strain evidence="12">ATCC 19993 / DSM 43833 / CBS 139.67 / JCM 10125 / KCTC 9307 / NBRC 14880 / R51</strain>
    </source>
</reference>
<keyword evidence="12" id="KW-1185">Reference proteome</keyword>
<keyword evidence="5" id="KW-0067">ATP-binding</keyword>
<dbReference type="EC" id="2.7.7.70" evidence="1"/>
<dbReference type="RefSeq" id="WP_013132873.1">
    <property type="nucleotide sequence ID" value="NC_014165.1"/>
</dbReference>
<proteinExistence type="predicted"/>